<gene>
    <name evidence="1" type="ORF">rCG_52567</name>
</gene>
<dbReference type="AlphaFoldDB" id="A6IQT1"/>
<accession>A6IQT1</accession>
<proteinExistence type="predicted"/>
<dbReference type="Proteomes" id="UP000234681">
    <property type="component" value="Chromosome 11"/>
</dbReference>
<dbReference type="EMBL" id="CH473967">
    <property type="protein sequence ID" value="EDM11084.1"/>
    <property type="molecule type" value="Genomic_DNA"/>
</dbReference>
<protein>
    <submittedName>
        <fullName evidence="1">RCG52567</fullName>
    </submittedName>
</protein>
<sequence>ACVPKCHVFDSLAVPFPPGPVELASPGACYLPSQLTTDIPHQYLDLSLIP</sequence>
<feature type="non-terminal residue" evidence="1">
    <location>
        <position position="50"/>
    </location>
</feature>
<organism evidence="1 2">
    <name type="scientific">Rattus norvegicus</name>
    <name type="common">Rat</name>
    <dbReference type="NCBI Taxonomy" id="10116"/>
    <lineage>
        <taxon>Eukaryota</taxon>
        <taxon>Metazoa</taxon>
        <taxon>Chordata</taxon>
        <taxon>Craniata</taxon>
        <taxon>Vertebrata</taxon>
        <taxon>Euteleostomi</taxon>
        <taxon>Mammalia</taxon>
        <taxon>Eutheria</taxon>
        <taxon>Euarchontoglires</taxon>
        <taxon>Glires</taxon>
        <taxon>Rodentia</taxon>
        <taxon>Myomorpha</taxon>
        <taxon>Muroidea</taxon>
        <taxon>Muridae</taxon>
        <taxon>Murinae</taxon>
        <taxon>Rattus</taxon>
    </lineage>
</organism>
<name>A6IQT1_RAT</name>
<evidence type="ECO:0000313" key="2">
    <source>
        <dbReference type="Proteomes" id="UP000234681"/>
    </source>
</evidence>
<feature type="non-terminal residue" evidence="1">
    <location>
        <position position="1"/>
    </location>
</feature>
<evidence type="ECO:0000313" key="1">
    <source>
        <dbReference type="EMBL" id="EDM11084.1"/>
    </source>
</evidence>
<reference evidence="2" key="1">
    <citation type="submission" date="2005-09" db="EMBL/GenBank/DDBJ databases">
        <authorList>
            <person name="Mural R.J."/>
            <person name="Li P.W."/>
            <person name="Adams M.D."/>
            <person name="Amanatides P.G."/>
            <person name="Baden-Tillson H."/>
            <person name="Barnstead M."/>
            <person name="Chin S.H."/>
            <person name="Dew I."/>
            <person name="Evans C.A."/>
            <person name="Ferriera S."/>
            <person name="Flanigan M."/>
            <person name="Fosler C."/>
            <person name="Glodek A."/>
            <person name="Gu Z."/>
            <person name="Holt R.A."/>
            <person name="Jennings D."/>
            <person name="Kraft C.L."/>
            <person name="Lu F."/>
            <person name="Nguyen T."/>
            <person name="Nusskern D.R."/>
            <person name="Pfannkoch C.M."/>
            <person name="Sitter C."/>
            <person name="Sutton G.G."/>
            <person name="Venter J.C."/>
            <person name="Wang Z."/>
            <person name="Woodage T."/>
            <person name="Zheng X.H."/>
            <person name="Zhong F."/>
        </authorList>
    </citation>
    <scope>NUCLEOTIDE SEQUENCE [LARGE SCALE GENOMIC DNA]</scope>
    <source>
        <strain>BN</strain>
        <strain evidence="2">Sprague-Dawley</strain>
    </source>
</reference>